<evidence type="ECO:0000313" key="4">
    <source>
        <dbReference type="Proteomes" id="UP000799421"/>
    </source>
</evidence>
<keyword evidence="2" id="KW-1133">Transmembrane helix</keyword>
<reference evidence="3" key="1">
    <citation type="journal article" date="2020" name="Stud. Mycol.">
        <title>101 Dothideomycetes genomes: a test case for predicting lifestyles and emergence of pathogens.</title>
        <authorList>
            <person name="Haridas S."/>
            <person name="Albert R."/>
            <person name="Binder M."/>
            <person name="Bloem J."/>
            <person name="Labutti K."/>
            <person name="Salamov A."/>
            <person name="Andreopoulos B."/>
            <person name="Baker S."/>
            <person name="Barry K."/>
            <person name="Bills G."/>
            <person name="Bluhm B."/>
            <person name="Cannon C."/>
            <person name="Castanera R."/>
            <person name="Culley D."/>
            <person name="Daum C."/>
            <person name="Ezra D."/>
            <person name="Gonzalez J."/>
            <person name="Henrissat B."/>
            <person name="Kuo A."/>
            <person name="Liang C."/>
            <person name="Lipzen A."/>
            <person name="Lutzoni F."/>
            <person name="Magnuson J."/>
            <person name="Mondo S."/>
            <person name="Nolan M."/>
            <person name="Ohm R."/>
            <person name="Pangilinan J."/>
            <person name="Park H.-J."/>
            <person name="Ramirez L."/>
            <person name="Alfaro M."/>
            <person name="Sun H."/>
            <person name="Tritt A."/>
            <person name="Yoshinaga Y."/>
            <person name="Zwiers L.-H."/>
            <person name="Turgeon B."/>
            <person name="Goodwin S."/>
            <person name="Spatafora J."/>
            <person name="Crous P."/>
            <person name="Grigoriev I."/>
        </authorList>
    </citation>
    <scope>NUCLEOTIDE SEQUENCE</scope>
    <source>
        <strain evidence="3">CBS 480.64</strain>
    </source>
</reference>
<feature type="region of interest" description="Disordered" evidence="1">
    <location>
        <begin position="370"/>
        <end position="397"/>
    </location>
</feature>
<evidence type="ECO:0000256" key="2">
    <source>
        <dbReference type="SAM" id="Phobius"/>
    </source>
</evidence>
<dbReference type="PANTHER" id="PTHR17178">
    <property type="entry name" value="SECRETORY GRANULE PROTEOGLYCAN CORE PROTEIN"/>
    <property type="match status" value="1"/>
</dbReference>
<sequence>MAHHTHFSAAGQHVGPGLFPSGEREDRSSHWPLPAPPPPPDGAVGDGRDGRPKRPPPRPQRPDEADIGILEPPRPPIRPPLGPPPSSRRGPPSYYQHQHLAPVHSIAEESESTSRASGLTSRSNLTGHESTRSFASSTAIPIGFASSPREGPPPAWASLAHPSSRPLSEATSAYSDSLADAPPLPQPLHLRQGPQPASDAVMVRTASLGRKSRPTLTTVRKSSSGDPYSPRSEQFHQSQPSGSILETGTGLIDASSDSEDELESSPKDSLTNSRDGLRTNAAAIFTYSPTEQTPASVPAPIVAVGNGFSQRRSQRLPPEISIDTIKKAEARGSLTSLPDLIQRATKLAVNLDRGRTASRLDMVDVDDRMEKVRSPSPKQETRFEPVNVDPKIPPPRPAPPEHAYIGSRIVEDTQWNPPPVRSQSVCNDRDRPSRKHYCGLPLWLLMALLVGLAMLVSAAIAVPIVLTQSQTAHIHRGNETQTSRGVPAACTGAACGSTLEQGCTQSGNVVIGEAIPALVKAAGQFNLALDSVTLAEKFANLQVGCVDQNALVTFQTAPLSWNSHDPGAAATKSGIVYATNAPKKAAVEATPPTGAARTLVDFAGVTVLYVFNATEDENAAVDAQTRLQQTLGNRGNVSIGSGFWCDTSDYQLGRTQSSN</sequence>
<keyword evidence="2" id="KW-0812">Transmembrane</keyword>
<evidence type="ECO:0000313" key="3">
    <source>
        <dbReference type="EMBL" id="KAF2861478.1"/>
    </source>
</evidence>
<feature type="compositionally biased region" description="Polar residues" evidence="1">
    <location>
        <begin position="165"/>
        <end position="175"/>
    </location>
</feature>
<feature type="compositionally biased region" description="Pro residues" evidence="1">
    <location>
        <begin position="72"/>
        <end position="86"/>
    </location>
</feature>
<organism evidence="3 4">
    <name type="scientific">Piedraia hortae CBS 480.64</name>
    <dbReference type="NCBI Taxonomy" id="1314780"/>
    <lineage>
        <taxon>Eukaryota</taxon>
        <taxon>Fungi</taxon>
        <taxon>Dikarya</taxon>
        <taxon>Ascomycota</taxon>
        <taxon>Pezizomycotina</taxon>
        <taxon>Dothideomycetes</taxon>
        <taxon>Dothideomycetidae</taxon>
        <taxon>Capnodiales</taxon>
        <taxon>Piedraiaceae</taxon>
        <taxon>Piedraia</taxon>
    </lineage>
</organism>
<feature type="region of interest" description="Disordered" evidence="1">
    <location>
        <begin position="1"/>
        <end position="276"/>
    </location>
</feature>
<dbReference type="EMBL" id="MU005972">
    <property type="protein sequence ID" value="KAF2861478.1"/>
    <property type="molecule type" value="Genomic_DNA"/>
</dbReference>
<dbReference type="OrthoDB" id="283575at2759"/>
<dbReference type="Proteomes" id="UP000799421">
    <property type="component" value="Unassembled WGS sequence"/>
</dbReference>
<dbReference type="AlphaFoldDB" id="A0A6A7C432"/>
<gene>
    <name evidence="3" type="ORF">K470DRAFT_36897</name>
</gene>
<name>A0A6A7C432_9PEZI</name>
<keyword evidence="2" id="KW-0472">Membrane</keyword>
<keyword evidence="4" id="KW-1185">Reference proteome</keyword>
<feature type="compositionally biased region" description="Polar residues" evidence="1">
    <location>
        <begin position="214"/>
        <end position="246"/>
    </location>
</feature>
<protein>
    <submittedName>
        <fullName evidence="3">Uncharacterized protein</fullName>
    </submittedName>
</protein>
<dbReference type="PANTHER" id="PTHR17178:SF0">
    <property type="entry name" value="SERGLYCIN"/>
    <property type="match status" value="1"/>
</dbReference>
<feature type="transmembrane region" description="Helical" evidence="2">
    <location>
        <begin position="442"/>
        <end position="466"/>
    </location>
</feature>
<feature type="compositionally biased region" description="Basic and acidic residues" evidence="1">
    <location>
        <begin position="370"/>
        <end position="383"/>
    </location>
</feature>
<proteinExistence type="predicted"/>
<evidence type="ECO:0000256" key="1">
    <source>
        <dbReference type="SAM" id="MobiDB-lite"/>
    </source>
</evidence>
<feature type="compositionally biased region" description="Polar residues" evidence="1">
    <location>
        <begin position="113"/>
        <end position="139"/>
    </location>
</feature>
<accession>A0A6A7C432</accession>